<reference evidence="2" key="1">
    <citation type="submission" date="2020-11" db="EMBL/GenBank/DDBJ databases">
        <title>Halonatronomonas betainensis gen. nov., sp. nov. a novel haloalkaliphilic representative of the family Halanaerobiacae capable of betaine degradation.</title>
        <authorList>
            <person name="Boltyanskaya Y."/>
            <person name="Kevbrin V."/>
            <person name="Detkova E."/>
            <person name="Grouzdev D.S."/>
            <person name="Koziaeva V."/>
            <person name="Zhilina T."/>
        </authorList>
    </citation>
    <scope>NUCLEOTIDE SEQUENCE</scope>
    <source>
        <strain evidence="2">Z-7014</strain>
    </source>
</reference>
<dbReference type="EMBL" id="JADPIE010000001">
    <property type="protein sequence ID" value="MBF8435532.1"/>
    <property type="molecule type" value="Genomic_DNA"/>
</dbReference>
<comment type="caution">
    <text evidence="2">The sequence shown here is derived from an EMBL/GenBank/DDBJ whole genome shotgun (WGS) entry which is preliminary data.</text>
</comment>
<dbReference type="Proteomes" id="UP000621436">
    <property type="component" value="Unassembled WGS sequence"/>
</dbReference>
<dbReference type="Pfam" id="PF05016">
    <property type="entry name" value="ParE_toxin"/>
    <property type="match status" value="1"/>
</dbReference>
<dbReference type="InterPro" id="IPR035093">
    <property type="entry name" value="RelE/ParE_toxin_dom_sf"/>
</dbReference>
<dbReference type="SUPFAM" id="SSF143011">
    <property type="entry name" value="RelE-like"/>
    <property type="match status" value="1"/>
</dbReference>
<evidence type="ECO:0000256" key="1">
    <source>
        <dbReference type="ARBA" id="ARBA00022649"/>
    </source>
</evidence>
<protein>
    <submittedName>
        <fullName evidence="2">Type II toxin-antitoxin system RelE/ParE family toxin</fullName>
    </submittedName>
</protein>
<gene>
    <name evidence="2" type="ORF">I0Q91_00440</name>
</gene>
<dbReference type="InterPro" id="IPR007712">
    <property type="entry name" value="RelE/ParE_toxin"/>
</dbReference>
<dbReference type="AlphaFoldDB" id="A0A931AMN4"/>
<keyword evidence="1" id="KW-1277">Toxin-antitoxin system</keyword>
<sequence length="104" mass="12584">MSNKKYNIRYLPLAQKDLNEIVSYLQTDSPDYAEKLIDQFDNEISQLILFPYKGKVPEDESLKKKNYRMLIIDNYIIFYVVFETNNLIEIRRIIHGKRKYKFLL</sequence>
<accession>A0A931AMN4</accession>
<dbReference type="Gene3D" id="3.30.2310.20">
    <property type="entry name" value="RelE-like"/>
    <property type="match status" value="1"/>
</dbReference>
<proteinExistence type="predicted"/>
<dbReference type="RefSeq" id="WP_270452166.1">
    <property type="nucleotide sequence ID" value="NZ_JADPIE010000001.1"/>
</dbReference>
<dbReference type="NCBIfam" id="TIGR02385">
    <property type="entry name" value="RelE_StbE"/>
    <property type="match status" value="1"/>
</dbReference>
<name>A0A931AMN4_9FIRM</name>
<evidence type="ECO:0000313" key="3">
    <source>
        <dbReference type="Proteomes" id="UP000621436"/>
    </source>
</evidence>
<organism evidence="2 3">
    <name type="scientific">Halonatronomonas betaini</name>
    <dbReference type="NCBI Taxonomy" id="2778430"/>
    <lineage>
        <taxon>Bacteria</taxon>
        <taxon>Bacillati</taxon>
        <taxon>Bacillota</taxon>
        <taxon>Clostridia</taxon>
        <taxon>Halanaerobiales</taxon>
        <taxon>Halarsenatibacteraceae</taxon>
        <taxon>Halonatronomonas</taxon>
    </lineage>
</organism>
<evidence type="ECO:0000313" key="2">
    <source>
        <dbReference type="EMBL" id="MBF8435532.1"/>
    </source>
</evidence>
<keyword evidence="3" id="KW-1185">Reference proteome</keyword>